<feature type="signal peptide" evidence="1">
    <location>
        <begin position="1"/>
        <end position="24"/>
    </location>
</feature>
<keyword evidence="3" id="KW-1185">Reference proteome</keyword>
<evidence type="ECO:0008006" key="4">
    <source>
        <dbReference type="Google" id="ProtNLM"/>
    </source>
</evidence>
<evidence type="ECO:0000256" key="1">
    <source>
        <dbReference type="SAM" id="SignalP"/>
    </source>
</evidence>
<evidence type="ECO:0000313" key="3">
    <source>
        <dbReference type="Proteomes" id="UP000250831"/>
    </source>
</evidence>
<protein>
    <recommendedName>
        <fullName evidence="4">Fimbrillin family protein</fullName>
    </recommendedName>
</protein>
<proteinExistence type="predicted"/>
<name>A0A363NQ07_9SPHI</name>
<gene>
    <name evidence="2" type="ORF">DCO56_18135</name>
</gene>
<organism evidence="2 3">
    <name type="scientific">Sphingobacterium athyrii</name>
    <dbReference type="NCBI Taxonomy" id="2152717"/>
    <lineage>
        <taxon>Bacteria</taxon>
        <taxon>Pseudomonadati</taxon>
        <taxon>Bacteroidota</taxon>
        <taxon>Sphingobacteriia</taxon>
        <taxon>Sphingobacteriales</taxon>
        <taxon>Sphingobacteriaceae</taxon>
        <taxon>Sphingobacterium</taxon>
    </lineage>
</organism>
<evidence type="ECO:0000313" key="2">
    <source>
        <dbReference type="EMBL" id="PUV22843.1"/>
    </source>
</evidence>
<accession>A0A363NQ07</accession>
<feature type="chain" id="PRO_5017041710" description="Fimbrillin family protein" evidence="1">
    <location>
        <begin position="25"/>
        <end position="531"/>
    </location>
</feature>
<dbReference type="Proteomes" id="UP000250831">
    <property type="component" value="Unassembled WGS sequence"/>
</dbReference>
<keyword evidence="1" id="KW-0732">Signal</keyword>
<sequence>MNKFTTKFGLASLLACVIFISSCSKDTNNVVIPDGPTVRLNIGQAFAPEGPVKAASVGRSYASAAQIVEIPFDNQYTLVATLTAETAAAPGLKASNRAATVSTGIDQKALKQGTVYYVAIFDAAGDYKETKSFTQGNGTQDFAIEKGKYTFVIYASGTNKTLPSIAAGAKLSAVNFEGLTADQDLMLAQVPFEVKDGQNLLNADLAHLFTQVTLKFDASQLGSVSSITGATIAPSNAAVDVALANGAMTFTGAANPVAFNLKNTNGTVINSDSTYITTAATTNGTIVLSGVSIGGSVAKNLTKGGWNLKPGVKYQLDITLKRPIDVNIGGSTWGLGNLVYNPSTGKYGFAQANNAAGDYFFPDYVLPKFIPTSDTKDPWVYQTPSRERNGAAGDPCKLVDGNTWRLPTEQEASALIQRTNPNSAENRRSDAAARWVDTFSGNAGGKMGMFYGVYNHPGAARDQYLFMLFAGQYSTSNTLNGENNKAYYLITANGGGYKKFEMGGAKGSIGWDCQINGINSGDAVQVRCVRN</sequence>
<dbReference type="AlphaFoldDB" id="A0A363NQ07"/>
<dbReference type="EMBL" id="QCXX01000005">
    <property type="protein sequence ID" value="PUV22843.1"/>
    <property type="molecule type" value="Genomic_DNA"/>
</dbReference>
<comment type="caution">
    <text evidence="2">The sequence shown here is derived from an EMBL/GenBank/DDBJ whole genome shotgun (WGS) entry which is preliminary data.</text>
</comment>
<dbReference type="RefSeq" id="WP_108635178.1">
    <property type="nucleotide sequence ID" value="NZ_QCXX01000005.1"/>
</dbReference>
<dbReference type="PROSITE" id="PS51257">
    <property type="entry name" value="PROKAR_LIPOPROTEIN"/>
    <property type="match status" value="1"/>
</dbReference>
<reference evidence="2 3" key="1">
    <citation type="submission" date="2018-04" db="EMBL/GenBank/DDBJ databases">
        <title>Sphingobacterium sp. M46 Genome.</title>
        <authorList>
            <person name="Cheng J."/>
            <person name="Li Y."/>
        </authorList>
    </citation>
    <scope>NUCLEOTIDE SEQUENCE [LARGE SCALE GENOMIC DNA]</scope>
    <source>
        <strain evidence="2 3">M46</strain>
    </source>
</reference>
<dbReference type="OrthoDB" id="1451863at2"/>